<gene>
    <name evidence="2" type="ORF">E2I14_19010</name>
</gene>
<evidence type="ECO:0000313" key="3">
    <source>
        <dbReference type="Proteomes" id="UP000294829"/>
    </source>
</evidence>
<organism evidence="2 3">
    <name type="scientific">Sapientia aquatica</name>
    <dbReference type="NCBI Taxonomy" id="1549640"/>
    <lineage>
        <taxon>Bacteria</taxon>
        <taxon>Pseudomonadati</taxon>
        <taxon>Pseudomonadota</taxon>
        <taxon>Betaproteobacteria</taxon>
        <taxon>Burkholderiales</taxon>
        <taxon>Oxalobacteraceae</taxon>
        <taxon>Sapientia</taxon>
    </lineage>
</organism>
<dbReference type="Proteomes" id="UP000294829">
    <property type="component" value="Unassembled WGS sequence"/>
</dbReference>
<dbReference type="AlphaFoldDB" id="A0A4R5VM37"/>
<dbReference type="PROSITE" id="PS51833">
    <property type="entry name" value="HDOD"/>
    <property type="match status" value="1"/>
</dbReference>
<comment type="caution">
    <text evidence="2">The sequence shown here is derived from an EMBL/GenBank/DDBJ whole genome shotgun (WGS) entry which is preliminary data.</text>
</comment>
<dbReference type="SUPFAM" id="SSF109604">
    <property type="entry name" value="HD-domain/PDEase-like"/>
    <property type="match status" value="1"/>
</dbReference>
<dbReference type="Pfam" id="PF08668">
    <property type="entry name" value="HDOD"/>
    <property type="match status" value="1"/>
</dbReference>
<dbReference type="PANTHER" id="PTHR33525">
    <property type="match status" value="1"/>
</dbReference>
<accession>A0A4R5VM37</accession>
<protein>
    <submittedName>
        <fullName evidence="2">HDOD domain-containing protein</fullName>
    </submittedName>
</protein>
<feature type="domain" description="HDOD" evidence="1">
    <location>
        <begin position="120"/>
        <end position="244"/>
    </location>
</feature>
<name>A0A4R5VM37_9BURK</name>
<proteinExistence type="predicted"/>
<evidence type="ECO:0000313" key="2">
    <source>
        <dbReference type="EMBL" id="TDK58989.1"/>
    </source>
</evidence>
<keyword evidence="3" id="KW-1185">Reference proteome</keyword>
<sequence>MNNLIPQTFKVLRLKLLYKIFTLPIFTLNNIFFQKKNLIGTMSDSTVKREKIANQSISLATVNEPDANYRELFVLVDSGYFNWLIGKSNESCKFNAEFKKNMIEYLGWLAESESAGANLVGRIPDVTLQLLRKLHERDVSTTELTLLILKDVVLLASILKEVNSSFFNSGHEINKIGEAILLLGHNRLRLLIARHSFMPVYSHLFEGNLKSTSQKIWDVSQRRALIGYLLAKTQKVDPFNVGYS</sequence>
<dbReference type="PANTHER" id="PTHR33525:SF4">
    <property type="entry name" value="CYCLIC DI-GMP PHOSPHODIESTERASE CDGJ"/>
    <property type="match status" value="1"/>
</dbReference>
<evidence type="ECO:0000259" key="1">
    <source>
        <dbReference type="PROSITE" id="PS51833"/>
    </source>
</evidence>
<dbReference type="InterPro" id="IPR052340">
    <property type="entry name" value="RNase_Y/CdgJ"/>
</dbReference>
<reference evidence="2 3" key="1">
    <citation type="submission" date="2019-03" db="EMBL/GenBank/DDBJ databases">
        <title>Sapientia aquatica gen. nov., sp. nov., isolated from a crater lake.</title>
        <authorList>
            <person name="Felfoldi T."/>
            <person name="Szabo A."/>
            <person name="Toth E."/>
            <person name="Schumann P."/>
            <person name="Keki Z."/>
            <person name="Marialigeti K."/>
            <person name="Mathe I."/>
        </authorList>
    </citation>
    <scope>NUCLEOTIDE SEQUENCE [LARGE SCALE GENOMIC DNA]</scope>
    <source>
        <strain evidence="2 3">SA-152</strain>
    </source>
</reference>
<dbReference type="EMBL" id="SMYL01000029">
    <property type="protein sequence ID" value="TDK58989.1"/>
    <property type="molecule type" value="Genomic_DNA"/>
</dbReference>
<dbReference type="RefSeq" id="WP_133331497.1">
    <property type="nucleotide sequence ID" value="NZ_SMYL01000029.1"/>
</dbReference>
<dbReference type="OrthoDB" id="8770724at2"/>
<dbReference type="InterPro" id="IPR013976">
    <property type="entry name" value="HDOD"/>
</dbReference>
<dbReference type="Gene3D" id="1.10.3210.10">
    <property type="entry name" value="Hypothetical protein af1432"/>
    <property type="match status" value="1"/>
</dbReference>